<dbReference type="Pfam" id="PF06262">
    <property type="entry name" value="Zincin_1"/>
    <property type="match status" value="1"/>
</dbReference>
<dbReference type="InterPro" id="IPR038555">
    <property type="entry name" value="Zincin_1_sf"/>
</dbReference>
<reference evidence="2 3" key="1">
    <citation type="journal article" date="2023" name="Environ Microbiome">
        <title>A coral-associated actinobacterium mitigates coral bleaching under heat stress.</title>
        <authorList>
            <person name="Li J."/>
            <person name="Zou Y."/>
            <person name="Li Q."/>
            <person name="Zhang J."/>
            <person name="Bourne D.G."/>
            <person name="Lyu Y."/>
            <person name="Liu C."/>
            <person name="Zhang S."/>
        </authorList>
    </citation>
    <scope>NUCLEOTIDE SEQUENCE [LARGE SCALE GENOMIC DNA]</scope>
    <source>
        <strain evidence="2 3">SCSIO 13291</strain>
    </source>
</reference>
<evidence type="ECO:0000313" key="3">
    <source>
        <dbReference type="Proteomes" id="UP001434337"/>
    </source>
</evidence>
<organism evidence="2 3">
    <name type="scientific">Propioniciclava soli</name>
    <dbReference type="NCBI Taxonomy" id="2775081"/>
    <lineage>
        <taxon>Bacteria</taxon>
        <taxon>Bacillati</taxon>
        <taxon>Actinomycetota</taxon>
        <taxon>Actinomycetes</taxon>
        <taxon>Propionibacteriales</taxon>
        <taxon>Propionibacteriaceae</taxon>
        <taxon>Propioniciclava</taxon>
    </lineage>
</organism>
<evidence type="ECO:0000313" key="2">
    <source>
        <dbReference type="EMBL" id="WZW97547.1"/>
    </source>
</evidence>
<evidence type="ECO:0000256" key="1">
    <source>
        <dbReference type="SAM" id="MobiDB-lite"/>
    </source>
</evidence>
<protein>
    <submittedName>
        <fullName evidence="2">Metallopeptidase family protein</fullName>
    </submittedName>
</protein>
<dbReference type="EMBL" id="CP115965">
    <property type="protein sequence ID" value="WZW97547.1"/>
    <property type="molecule type" value="Genomic_DNA"/>
</dbReference>
<dbReference type="SUPFAM" id="SSF55486">
    <property type="entry name" value="Metalloproteases ('zincins'), catalytic domain"/>
    <property type="match status" value="1"/>
</dbReference>
<accession>A0ABZ3C6V0</accession>
<dbReference type="Proteomes" id="UP001434337">
    <property type="component" value="Chromosome"/>
</dbReference>
<keyword evidence="3" id="KW-1185">Reference proteome</keyword>
<proteinExistence type="predicted"/>
<feature type="region of interest" description="Disordered" evidence="1">
    <location>
        <begin position="1"/>
        <end position="31"/>
    </location>
</feature>
<dbReference type="Gene3D" id="3.30.2010.20">
    <property type="match status" value="1"/>
</dbReference>
<gene>
    <name evidence="2" type="ORF">PCC79_11615</name>
</gene>
<dbReference type="InterPro" id="IPR010428">
    <property type="entry name" value="Zincin_1"/>
</dbReference>
<name>A0ABZ3C6V0_9ACTN</name>
<sequence length="150" mass="16456">MGSARDRHQRGLRGRLALPNPYTGSPAPLRGRQNKAEYFTMCVHDALTQISDHCPRALAGIDVGVEDVPGVIPAWAPNRVPLAAAVSATPNTNGTVVVYRRPLERRARTRRGLRILVFRTIVEQLSEATGIAVDEIDPLGHRGSEDDWDD</sequence>
<dbReference type="RefSeq" id="WP_342371911.1">
    <property type="nucleotide sequence ID" value="NZ_CP115965.1"/>
</dbReference>
<dbReference type="CDD" id="cd12954">
    <property type="entry name" value="MMP_TTHA0227_like_1"/>
    <property type="match status" value="1"/>
</dbReference>